<evidence type="ECO:0000313" key="3">
    <source>
        <dbReference type="EMBL" id="MBA5728164.1"/>
    </source>
</evidence>
<feature type="chain" id="PRO_5045281437" description="FAS1 domain-containing protein" evidence="2">
    <location>
        <begin position="29"/>
        <end position="236"/>
    </location>
</feature>
<evidence type="ECO:0000256" key="1">
    <source>
        <dbReference type="SAM" id="MobiDB-lite"/>
    </source>
</evidence>
<gene>
    <name evidence="3" type="ORF">CPA56_09310</name>
</gene>
<protein>
    <recommendedName>
        <fullName evidence="5">FAS1 domain-containing protein</fullName>
    </recommendedName>
</protein>
<dbReference type="SUPFAM" id="SSF82153">
    <property type="entry name" value="FAS1 domain"/>
    <property type="match status" value="1"/>
</dbReference>
<organism evidence="3 4">
    <name type="scientific">Bombella mellum</name>
    <dbReference type="NCBI Taxonomy" id="2039288"/>
    <lineage>
        <taxon>Bacteria</taxon>
        <taxon>Pseudomonadati</taxon>
        <taxon>Pseudomonadota</taxon>
        <taxon>Alphaproteobacteria</taxon>
        <taxon>Acetobacterales</taxon>
        <taxon>Acetobacteraceae</taxon>
        <taxon>Bombella</taxon>
    </lineage>
</organism>
<dbReference type="PROSITE" id="PS51257">
    <property type="entry name" value="PROKAR_LIPOPROTEIN"/>
    <property type="match status" value="1"/>
</dbReference>
<evidence type="ECO:0000256" key="2">
    <source>
        <dbReference type="SAM" id="SignalP"/>
    </source>
</evidence>
<evidence type="ECO:0008006" key="5">
    <source>
        <dbReference type="Google" id="ProtNLM"/>
    </source>
</evidence>
<evidence type="ECO:0000313" key="4">
    <source>
        <dbReference type="Proteomes" id="UP000765338"/>
    </source>
</evidence>
<feature type="region of interest" description="Disordered" evidence="1">
    <location>
        <begin position="60"/>
        <end position="80"/>
    </location>
</feature>
<dbReference type="Proteomes" id="UP000765338">
    <property type="component" value="Unassembled WGS sequence"/>
</dbReference>
<feature type="signal peptide" evidence="2">
    <location>
        <begin position="1"/>
        <end position="28"/>
    </location>
</feature>
<dbReference type="InterPro" id="IPR036378">
    <property type="entry name" value="FAS1_dom_sf"/>
</dbReference>
<reference evidence="3 4" key="1">
    <citation type="submission" date="2017-10" db="EMBL/GenBank/DDBJ databases">
        <authorList>
            <person name="Jakob F."/>
        </authorList>
    </citation>
    <scope>NUCLEOTIDE SEQUENCE [LARGE SCALE GENOMIC DNA]</scope>
    <source>
        <strain evidence="3 4">TMW 2.1889</strain>
    </source>
</reference>
<keyword evidence="4" id="KW-1185">Reference proteome</keyword>
<dbReference type="EMBL" id="PDLY01000007">
    <property type="protein sequence ID" value="MBA5728164.1"/>
    <property type="molecule type" value="Genomic_DNA"/>
</dbReference>
<sequence length="236" mass="25396">MSLVDRCRGGLSLPVMVSVACVALSALAGCRSGPPERQDPVSVRGSTRAEILPEAKSIQDKYKPEPLGAPPNPRVKYHVPPVPSYEDRPLSDNICGAIELADFEAAVIRAGYWPYLTGDREYTVLAVPNGPFEAYKHQAVPDLMRPSGHEFLKGFVGQMILVGHWDLPAIQRKAARRGGSIQVPTLAGPGHDVVLRPTAFGNVEVVGKDGTVTLVGNSYPQSNGVLYVTDSILPYQ</sequence>
<accession>A0ABR5ZV17</accession>
<comment type="caution">
    <text evidence="3">The sequence shown here is derived from an EMBL/GenBank/DDBJ whole genome shotgun (WGS) entry which is preliminary data.</text>
</comment>
<keyword evidence="2" id="KW-0732">Signal</keyword>
<name>A0ABR5ZV17_9PROT</name>
<proteinExistence type="predicted"/>
<dbReference type="Gene3D" id="2.30.180.10">
    <property type="entry name" value="FAS1 domain"/>
    <property type="match status" value="1"/>
</dbReference>